<feature type="signal peptide" evidence="1">
    <location>
        <begin position="1"/>
        <end position="32"/>
    </location>
</feature>
<dbReference type="EMBL" id="JANYMP010000001">
    <property type="protein sequence ID" value="MCS7475302.1"/>
    <property type="molecule type" value="Genomic_DNA"/>
</dbReference>
<accession>A0A9X2VF41</accession>
<dbReference type="PROSITE" id="PS51841">
    <property type="entry name" value="LTD"/>
    <property type="match status" value="1"/>
</dbReference>
<feature type="domain" description="LTD" evidence="2">
    <location>
        <begin position="24"/>
        <end position="126"/>
    </location>
</feature>
<dbReference type="Pfam" id="PF00932">
    <property type="entry name" value="LTD"/>
    <property type="match status" value="1"/>
</dbReference>
<dbReference type="SUPFAM" id="SSF75011">
    <property type="entry name" value="3-carboxy-cis,cis-mucoante lactonizing enzyme"/>
    <property type="match status" value="1"/>
</dbReference>
<sequence length="461" mass="46834">MREHWRGEARPAVVALAALVVALSGVPATAQAAETVRINEVESSGGTPGDWVELVNTGTTAVDVSGWVLKDDDASHTFTIGAGTALAPGAHLALDVDPAFGLGSADSARLYRPGGGTPVDSYSWTSHAITTYGRCTDGGGTFTTTAAPTKGTANACPAGAWPGGTAVATADGSNAFGTNLSGLAFESPTVLWAVKNGPGTLYRLVPDGTSWRPDAAGGRSLRFTTGGGDPDAEGVVVTPEGLFVVTERDNANGGTSAPKVLRYDVASTTSALTATTEWNLTADLPPVAANSGPEAITWIPDTVLTAKGFRDERTGAAYDPAAYPGHGGGLFFVGLEANGVVYAYALNQTGGGRTRIATVASGLTAVMDLEFEPGTGRLWAACDDTCHGRTTTLDVDAQGHFTVTAAYDRPAGMADLNNEGFAIAPQAACAAGRKPVVWADDGNTGGHALRSGTVSCTASAR</sequence>
<comment type="caution">
    <text evidence="3">The sequence shown here is derived from an EMBL/GenBank/DDBJ whole genome shotgun (WGS) entry which is preliminary data.</text>
</comment>
<proteinExistence type="predicted"/>
<dbReference type="InterPro" id="IPR001322">
    <property type="entry name" value="Lamin_tail_dom"/>
</dbReference>
<dbReference type="RefSeq" id="WP_259620825.1">
    <property type="nucleotide sequence ID" value="NZ_JANYMP010000001.1"/>
</dbReference>
<reference evidence="3" key="1">
    <citation type="submission" date="2022-08" db="EMBL/GenBank/DDBJ databases">
        <authorList>
            <person name="Tistechok S."/>
            <person name="Samborskyy M."/>
            <person name="Roman I."/>
        </authorList>
    </citation>
    <scope>NUCLEOTIDE SEQUENCE</scope>
    <source>
        <strain evidence="3">DSM 103496</strain>
    </source>
</reference>
<evidence type="ECO:0000259" key="2">
    <source>
        <dbReference type="PROSITE" id="PS51841"/>
    </source>
</evidence>
<dbReference type="AlphaFoldDB" id="A0A9X2VF41"/>
<organism evidence="3 4">
    <name type="scientific">Umezawaea endophytica</name>
    <dbReference type="NCBI Taxonomy" id="1654476"/>
    <lineage>
        <taxon>Bacteria</taxon>
        <taxon>Bacillati</taxon>
        <taxon>Actinomycetota</taxon>
        <taxon>Actinomycetes</taxon>
        <taxon>Pseudonocardiales</taxon>
        <taxon>Pseudonocardiaceae</taxon>
        <taxon>Umezawaea</taxon>
    </lineage>
</organism>
<name>A0A9X2VF41_9PSEU</name>
<keyword evidence="4" id="KW-1185">Reference proteome</keyword>
<dbReference type="SUPFAM" id="SSF74853">
    <property type="entry name" value="Lamin A/C globular tail domain"/>
    <property type="match status" value="1"/>
</dbReference>
<evidence type="ECO:0000313" key="4">
    <source>
        <dbReference type="Proteomes" id="UP001141259"/>
    </source>
</evidence>
<evidence type="ECO:0000256" key="1">
    <source>
        <dbReference type="SAM" id="SignalP"/>
    </source>
</evidence>
<dbReference type="Proteomes" id="UP001141259">
    <property type="component" value="Unassembled WGS sequence"/>
</dbReference>
<keyword evidence="1" id="KW-0732">Signal</keyword>
<dbReference type="InterPro" id="IPR036415">
    <property type="entry name" value="Lamin_tail_dom_sf"/>
</dbReference>
<protein>
    <submittedName>
        <fullName evidence="3">Lamin tail domain-containing protein</fullName>
    </submittedName>
</protein>
<dbReference type="Gene3D" id="2.60.40.1260">
    <property type="entry name" value="Lamin Tail domain"/>
    <property type="match status" value="1"/>
</dbReference>
<feature type="chain" id="PRO_5040719167" evidence="1">
    <location>
        <begin position="33"/>
        <end position="461"/>
    </location>
</feature>
<gene>
    <name evidence="3" type="ORF">NZH93_00420</name>
</gene>
<evidence type="ECO:0000313" key="3">
    <source>
        <dbReference type="EMBL" id="MCS7475302.1"/>
    </source>
</evidence>